<name>A0A0N1MNH4_9HELI</name>
<dbReference type="RefSeq" id="WP_054195327.1">
    <property type="nucleotide sequence ID" value="NZ_CAKMIM010000003.1"/>
</dbReference>
<dbReference type="PANTHER" id="PTHR30531">
    <property type="entry name" value="FLAGELLAR BIOSYNTHETIC PROTEIN FLHB"/>
    <property type="match status" value="1"/>
</dbReference>
<feature type="transmembrane region" description="Helical" evidence="13">
    <location>
        <begin position="32"/>
        <end position="51"/>
    </location>
</feature>
<evidence type="ECO:0000256" key="10">
    <source>
        <dbReference type="ARBA" id="ARBA00023136"/>
    </source>
</evidence>
<keyword evidence="14" id="KW-0282">Flagellum</keyword>
<evidence type="ECO:0000256" key="9">
    <source>
        <dbReference type="ARBA" id="ARBA00022989"/>
    </source>
</evidence>
<evidence type="ECO:0000256" key="4">
    <source>
        <dbReference type="ARBA" id="ARBA00022448"/>
    </source>
</evidence>
<keyword evidence="11 13" id="KW-1006">Bacterial flagellum protein export</keyword>
<evidence type="ECO:0000313" key="17">
    <source>
        <dbReference type="Proteomes" id="UP000255269"/>
    </source>
</evidence>
<dbReference type="FunFam" id="3.40.1690.10:FF:000001">
    <property type="entry name" value="Flagellar biosynthetic protein FlhB"/>
    <property type="match status" value="1"/>
</dbReference>
<evidence type="ECO:0000256" key="8">
    <source>
        <dbReference type="ARBA" id="ARBA00022927"/>
    </source>
</evidence>
<evidence type="ECO:0000256" key="5">
    <source>
        <dbReference type="ARBA" id="ARBA00022475"/>
    </source>
</evidence>
<comment type="caution">
    <text evidence="13">Lacks conserved residue(s) required for the propagation of feature annotation.</text>
</comment>
<dbReference type="GO" id="GO:0005886">
    <property type="term" value="C:plasma membrane"/>
    <property type="evidence" value="ECO:0007669"/>
    <property type="project" value="UniProtKB-SubCell"/>
</dbReference>
<sequence length="354" mass="40219">MADEEKTEAPSARKIEKAREEGNVLKSPDVNAFLGLVVGLVLIFLCFNFWVDGISNIFFQIYNSFNQDLTRSDAISITISLTFQILYLLAPIFGALVLTGIVANISQSGFLLTTKAIQPKLQKLNFITGIKNIISLKKLLDGFLITFKVMTAFIIAFFVFLGFMKELTTVSLFPIGDQMIWLKDKALILIAILLAFFLVMAITDYLIKRYQYFKSLRMSKQEVKDEFKNQEGDQQIKGKIRSLMFQAAKKRMMQNIPSADVVVTNPTHYAVALRYDSTKERAPRVLAKGVDFLAQRIKDIAKEHEIPIIENPPLARALYKDVDIDKEIPETLYQAMVEVLIKVQQINDERKKAS</sequence>
<dbReference type="GO" id="GO:0044780">
    <property type="term" value="P:bacterial-type flagellum assembly"/>
    <property type="evidence" value="ECO:0007669"/>
    <property type="project" value="InterPro"/>
</dbReference>
<dbReference type="EMBL" id="JNOC01000035">
    <property type="protein sequence ID" value="KPH55587.1"/>
    <property type="molecule type" value="Genomic_DNA"/>
</dbReference>
<evidence type="ECO:0000256" key="13">
    <source>
        <dbReference type="RuleBase" id="RU364091"/>
    </source>
</evidence>
<comment type="function">
    <text evidence="12 13">Required for formation of the rod structure in the basal body of the flagellar apparatus. Together with FliI and FliH, may constitute the export apparatus of flagellin.</text>
</comment>
<keyword evidence="9 13" id="KW-1133">Transmembrane helix</keyword>
<dbReference type="InterPro" id="IPR006136">
    <property type="entry name" value="FlhB"/>
</dbReference>
<evidence type="ECO:0000256" key="3">
    <source>
        <dbReference type="ARBA" id="ARBA00021622"/>
    </source>
</evidence>
<keyword evidence="5 13" id="KW-1003">Cell membrane</keyword>
<keyword evidence="14" id="KW-0969">Cilium</keyword>
<dbReference type="Proteomes" id="UP000255269">
    <property type="component" value="Unassembled WGS sequence"/>
</dbReference>
<reference evidence="15 17" key="2">
    <citation type="submission" date="2018-06" db="EMBL/GenBank/DDBJ databases">
        <authorList>
            <consortium name="Pathogen Informatics"/>
            <person name="Doyle S."/>
        </authorList>
    </citation>
    <scope>NUCLEOTIDE SEQUENCE [LARGE SCALE GENOMIC DNA]</scope>
    <source>
        <strain evidence="15 17">NCTC13156</strain>
    </source>
</reference>
<keyword evidence="4 13" id="KW-0813">Transport</keyword>
<dbReference type="PANTHER" id="PTHR30531:SF12">
    <property type="entry name" value="FLAGELLAR BIOSYNTHETIC PROTEIN FLHB"/>
    <property type="match status" value="1"/>
</dbReference>
<keyword evidence="8 13" id="KW-0653">Protein transport</keyword>
<feature type="transmembrane region" description="Helical" evidence="13">
    <location>
        <begin position="186"/>
        <end position="207"/>
    </location>
</feature>
<dbReference type="Proteomes" id="UP000037997">
    <property type="component" value="Unassembled WGS sequence"/>
</dbReference>
<accession>A0A0N1MNH4</accession>
<evidence type="ECO:0000256" key="11">
    <source>
        <dbReference type="ARBA" id="ARBA00023225"/>
    </source>
</evidence>
<evidence type="ECO:0000256" key="2">
    <source>
        <dbReference type="ARBA" id="ARBA00010690"/>
    </source>
</evidence>
<dbReference type="Pfam" id="PF01312">
    <property type="entry name" value="Bac_export_2"/>
    <property type="match status" value="1"/>
</dbReference>
<dbReference type="InterPro" id="IPR029025">
    <property type="entry name" value="T3SS_substrate_exporter_C"/>
</dbReference>
<reference evidence="14 16" key="1">
    <citation type="submission" date="2014-06" db="EMBL/GenBank/DDBJ databases">
        <title>Helicobacter pullorum isolates in fresh chicken meat - phenotypic and genotypic features.</title>
        <authorList>
            <person name="Borges V."/>
            <person name="Santos A."/>
            <person name="Correia C.B."/>
            <person name="Saraiva M."/>
            <person name="Menard A."/>
            <person name="Vieira L."/>
            <person name="Sampaio D.A."/>
            <person name="Gomes J.P."/>
            <person name="Oleastro M."/>
        </authorList>
    </citation>
    <scope>NUCLEOTIDE SEQUENCE [LARGE SCALE GENOMIC DNA]</scope>
    <source>
        <strain evidence="14 16">229334/12</strain>
    </source>
</reference>
<proteinExistence type="inferred from homology"/>
<comment type="subcellular location">
    <subcellularLocation>
        <location evidence="1">Cell inner membrane</location>
        <topology evidence="1">Multi-pass membrane protein</topology>
    </subcellularLocation>
    <subcellularLocation>
        <location evidence="13">Cell membrane</location>
    </subcellularLocation>
</comment>
<dbReference type="EMBL" id="UGJF01000001">
    <property type="protein sequence ID" value="STQ88657.1"/>
    <property type="molecule type" value="Genomic_DNA"/>
</dbReference>
<gene>
    <name evidence="13 15" type="primary">flhB</name>
    <name evidence="14" type="ORF">HPU229334_07085</name>
    <name evidence="15" type="ORF">NCTC13156_01511</name>
</gene>
<dbReference type="OrthoDB" id="9807950at2"/>
<dbReference type="PATRIC" id="fig|35818.11.peg.1400"/>
<evidence type="ECO:0000256" key="7">
    <source>
        <dbReference type="ARBA" id="ARBA00022795"/>
    </source>
</evidence>
<evidence type="ECO:0000313" key="15">
    <source>
        <dbReference type="EMBL" id="STQ88657.1"/>
    </source>
</evidence>
<evidence type="ECO:0000313" key="16">
    <source>
        <dbReference type="Proteomes" id="UP000037997"/>
    </source>
</evidence>
<dbReference type="PRINTS" id="PR00950">
    <property type="entry name" value="TYPE3IMSPROT"/>
</dbReference>
<comment type="similarity">
    <text evidence="2 13">Belongs to the type III secretion exporter family.</text>
</comment>
<dbReference type="Gene3D" id="6.10.250.2080">
    <property type="match status" value="1"/>
</dbReference>
<dbReference type="Gene3D" id="3.40.1690.10">
    <property type="entry name" value="secretion proteins EscU"/>
    <property type="match status" value="1"/>
</dbReference>
<dbReference type="NCBIfam" id="TIGR00328">
    <property type="entry name" value="flhB"/>
    <property type="match status" value="1"/>
</dbReference>
<keyword evidence="6 13" id="KW-0812">Transmembrane</keyword>
<feature type="transmembrane region" description="Helical" evidence="13">
    <location>
        <begin position="139"/>
        <end position="164"/>
    </location>
</feature>
<dbReference type="InterPro" id="IPR006135">
    <property type="entry name" value="T3SS_substrate_exporter"/>
</dbReference>
<evidence type="ECO:0000256" key="1">
    <source>
        <dbReference type="ARBA" id="ARBA00004429"/>
    </source>
</evidence>
<dbReference type="STRING" id="35818.HPU229336_02285"/>
<organism evidence="14 16">
    <name type="scientific">Helicobacter pullorum</name>
    <dbReference type="NCBI Taxonomy" id="35818"/>
    <lineage>
        <taxon>Bacteria</taxon>
        <taxon>Pseudomonadati</taxon>
        <taxon>Campylobacterota</taxon>
        <taxon>Epsilonproteobacteria</taxon>
        <taxon>Campylobacterales</taxon>
        <taxon>Helicobacteraceae</taxon>
        <taxon>Helicobacter</taxon>
    </lineage>
</organism>
<keyword evidence="7 13" id="KW-1005">Bacterial flagellum biogenesis</keyword>
<dbReference type="GO" id="GO:0009306">
    <property type="term" value="P:protein secretion"/>
    <property type="evidence" value="ECO:0007669"/>
    <property type="project" value="InterPro"/>
</dbReference>
<evidence type="ECO:0000256" key="6">
    <source>
        <dbReference type="ARBA" id="ARBA00022692"/>
    </source>
</evidence>
<evidence type="ECO:0000256" key="12">
    <source>
        <dbReference type="ARBA" id="ARBA00025078"/>
    </source>
</evidence>
<protein>
    <recommendedName>
        <fullName evidence="3 13">Flagellar biosynthetic protein FlhB</fullName>
    </recommendedName>
</protein>
<dbReference type="SUPFAM" id="SSF160544">
    <property type="entry name" value="EscU C-terminal domain-like"/>
    <property type="match status" value="1"/>
</dbReference>
<evidence type="ECO:0000313" key="14">
    <source>
        <dbReference type="EMBL" id="KPH55587.1"/>
    </source>
</evidence>
<keyword evidence="10 13" id="KW-0472">Membrane</keyword>
<keyword evidence="14" id="KW-0966">Cell projection</keyword>
<dbReference type="AlphaFoldDB" id="A0A0N1MNH4"/>